<organism evidence="1 2">
    <name type="scientific">Diploptera punctata</name>
    <name type="common">Pacific beetle cockroach</name>
    <dbReference type="NCBI Taxonomy" id="6984"/>
    <lineage>
        <taxon>Eukaryota</taxon>
        <taxon>Metazoa</taxon>
        <taxon>Ecdysozoa</taxon>
        <taxon>Arthropoda</taxon>
        <taxon>Hexapoda</taxon>
        <taxon>Insecta</taxon>
        <taxon>Pterygota</taxon>
        <taxon>Neoptera</taxon>
        <taxon>Polyneoptera</taxon>
        <taxon>Dictyoptera</taxon>
        <taxon>Blattodea</taxon>
        <taxon>Blaberoidea</taxon>
        <taxon>Blaberidae</taxon>
        <taxon>Diplopterinae</taxon>
        <taxon>Diploptera</taxon>
    </lineage>
</organism>
<dbReference type="EMBL" id="JASPKZ010009790">
    <property type="protein sequence ID" value="KAJ9576457.1"/>
    <property type="molecule type" value="Genomic_DNA"/>
</dbReference>
<evidence type="ECO:0000313" key="1">
    <source>
        <dbReference type="EMBL" id="KAJ9576457.1"/>
    </source>
</evidence>
<protein>
    <recommendedName>
        <fullName evidence="3">39S ribosomal protein L30, mitochondrial</fullName>
    </recommendedName>
</protein>
<dbReference type="InterPro" id="IPR005996">
    <property type="entry name" value="Ribosomal_uL30_bac-type"/>
</dbReference>
<sequence length="155" mass="18132">MGEVNKLRFPGQKDPPYQPTKLLMIERVKPVYGNPYWEKKLLKHFKLDGQKREIAIVKNIPEVNNLLWRIKHLIKVTPITTPDGLPEEGDYNGTWLTEHGEFRVSPRLRVDPKRIEATEQFYEDKAKFDTETLKKYLRVDRSNGPNFNCLLLANG</sequence>
<dbReference type="GO" id="GO:0006412">
    <property type="term" value="P:translation"/>
    <property type="evidence" value="ECO:0007669"/>
    <property type="project" value="InterPro"/>
</dbReference>
<gene>
    <name evidence="1" type="ORF">L9F63_006670</name>
</gene>
<name>A0AAD7Z9X2_DIPPU</name>
<dbReference type="SUPFAM" id="SSF55129">
    <property type="entry name" value="Ribosomal protein L30p/L7e"/>
    <property type="match status" value="1"/>
</dbReference>
<comment type="caution">
    <text evidence="1">The sequence shown here is derived from an EMBL/GenBank/DDBJ whole genome shotgun (WGS) entry which is preliminary data.</text>
</comment>
<evidence type="ECO:0000313" key="2">
    <source>
        <dbReference type="Proteomes" id="UP001233999"/>
    </source>
</evidence>
<dbReference type="InterPro" id="IPR036919">
    <property type="entry name" value="Ribo_uL30_ferredoxin-like_sf"/>
</dbReference>
<keyword evidence="2" id="KW-1185">Reference proteome</keyword>
<dbReference type="Proteomes" id="UP001233999">
    <property type="component" value="Unassembled WGS sequence"/>
</dbReference>
<dbReference type="AlphaFoldDB" id="A0AAD7Z9X2"/>
<evidence type="ECO:0008006" key="3">
    <source>
        <dbReference type="Google" id="ProtNLM"/>
    </source>
</evidence>
<dbReference type="GO" id="GO:0015934">
    <property type="term" value="C:large ribosomal subunit"/>
    <property type="evidence" value="ECO:0007669"/>
    <property type="project" value="InterPro"/>
</dbReference>
<proteinExistence type="predicted"/>
<dbReference type="GO" id="GO:0003735">
    <property type="term" value="F:structural constituent of ribosome"/>
    <property type="evidence" value="ECO:0007669"/>
    <property type="project" value="InterPro"/>
</dbReference>
<dbReference type="GO" id="GO:0005739">
    <property type="term" value="C:mitochondrion"/>
    <property type="evidence" value="ECO:0007669"/>
    <property type="project" value="TreeGrafter"/>
</dbReference>
<reference evidence="1" key="1">
    <citation type="journal article" date="2023" name="IScience">
        <title>Live-bearing cockroach genome reveals convergent evolutionary mechanisms linked to viviparity in insects and beyond.</title>
        <authorList>
            <person name="Fouks B."/>
            <person name="Harrison M.C."/>
            <person name="Mikhailova A.A."/>
            <person name="Marchal E."/>
            <person name="English S."/>
            <person name="Carruthers M."/>
            <person name="Jennings E.C."/>
            <person name="Chiamaka E.L."/>
            <person name="Frigard R.A."/>
            <person name="Pippel M."/>
            <person name="Attardo G.M."/>
            <person name="Benoit J.B."/>
            <person name="Bornberg-Bauer E."/>
            <person name="Tobe S.S."/>
        </authorList>
    </citation>
    <scope>NUCLEOTIDE SEQUENCE</scope>
    <source>
        <strain evidence="1">Stay&amp;Tobe</strain>
    </source>
</reference>
<reference evidence="1" key="2">
    <citation type="submission" date="2023-05" db="EMBL/GenBank/DDBJ databases">
        <authorList>
            <person name="Fouks B."/>
        </authorList>
    </citation>
    <scope>NUCLEOTIDE SEQUENCE</scope>
    <source>
        <strain evidence="1">Stay&amp;Tobe</strain>
        <tissue evidence="1">Testes</tissue>
    </source>
</reference>
<dbReference type="PANTHER" id="PTHR15892">
    <property type="entry name" value="MITOCHONDRIAL RIBOSOMAL PROTEIN L30"/>
    <property type="match status" value="1"/>
</dbReference>
<dbReference type="PANTHER" id="PTHR15892:SF2">
    <property type="entry name" value="LARGE RIBOSOMAL SUBUNIT PROTEIN UL30M"/>
    <property type="match status" value="1"/>
</dbReference>
<accession>A0AAD7Z9X2</accession>